<evidence type="ECO:0000256" key="2">
    <source>
        <dbReference type="ARBA" id="ARBA00022692"/>
    </source>
</evidence>
<dbReference type="OrthoDB" id="8947261at2759"/>
<gene>
    <name evidence="11" type="primary">podxl2</name>
</gene>
<feature type="region of interest" description="Disordered" evidence="8">
    <location>
        <begin position="228"/>
        <end position="267"/>
    </location>
</feature>
<keyword evidence="5 9" id="KW-1133">Transmembrane helix</keyword>
<feature type="region of interest" description="Disordered" evidence="8">
    <location>
        <begin position="617"/>
        <end position="652"/>
    </location>
</feature>
<comment type="subcellular location">
    <subcellularLocation>
        <location evidence="1">Membrane</location>
        <topology evidence="1">Single-pass type I membrane protein</topology>
    </subcellularLocation>
</comment>
<keyword evidence="12" id="KW-1185">Reference proteome</keyword>
<evidence type="ECO:0000256" key="6">
    <source>
        <dbReference type="ARBA" id="ARBA00023136"/>
    </source>
</evidence>
<evidence type="ECO:0000256" key="1">
    <source>
        <dbReference type="ARBA" id="ARBA00004479"/>
    </source>
</evidence>
<dbReference type="OMA" id="RWQAFVN"/>
<sequence>MPSAAGLTALFQMLLIGLVTGGAEPLTGPQPIRAHQEELSKVRTLPIQELARPRRQLVQKLVLAQPHLVHDMSRPEVQDTARSSQAKTLSSSQSNTTQNNPLRGVARAPAALTTAEHTLDEVEVMERMVHLHPPHETQELRGTPDSPDPETEPRAGPGAADSSLEASGLYGGDTEDRERAEEGEERERRGGGEREEEGWEKRPGGEEGQDGGVQLWEDLEESNYTRPDLDAFIGYSPSFPQSSPEAGPRPADQSPPGRHHHPGLEEIPAAVVSEVMPVARGEGEGQASGNGIFRNSVTVATPASSSSSLHPVATETTETETGTDFGLVGFAWSDVPRAEEEEDEEEDEETGLSQLDLLTLNPTVPEVGLAPTRGPLQPAVETEEESEDFKNPRLLPHTTDFSWDLLGLTTPTMAPGSEVRGGGVTELHLTEAHLDELLKAQQVVCVDWSELAGRGYVFLNISHNMNCEEFRADQGVRLLDLMERVFARRLSSPEESWVLYLSKPNHHQPQLLMNVASNHGVIATKEVLQMLGEVRKSLIQLGVLEFGAASSCAVQPAASRGDYSKLLVVLLIIGSVCLLIISSGLGYICWQRRLLASKTMSRAEELHFVENGCHDNPTLDVTNDSQPEMQEKKASTNGLAGSREGGEADSSRWQVFVNQAGCEEEEEEQDTHL</sequence>
<evidence type="ECO:0008006" key="13">
    <source>
        <dbReference type="Google" id="ProtNLM"/>
    </source>
</evidence>
<dbReference type="GO" id="GO:0005886">
    <property type="term" value="C:plasma membrane"/>
    <property type="evidence" value="ECO:0007669"/>
    <property type="project" value="UniProtKB-ARBA"/>
</dbReference>
<evidence type="ECO:0000256" key="3">
    <source>
        <dbReference type="ARBA" id="ARBA00022729"/>
    </source>
</evidence>
<feature type="compositionally biased region" description="Low complexity" evidence="8">
    <location>
        <begin position="83"/>
        <end position="100"/>
    </location>
</feature>
<keyword evidence="7" id="KW-0325">Glycoprotein</keyword>
<dbReference type="Pfam" id="PF06365">
    <property type="entry name" value="CD34_antigen"/>
    <property type="match status" value="1"/>
</dbReference>
<feature type="compositionally biased region" description="Low complexity" evidence="8">
    <location>
        <begin position="301"/>
        <end position="323"/>
    </location>
</feature>
<feature type="region of interest" description="Disordered" evidence="8">
    <location>
        <begin position="132"/>
        <end position="211"/>
    </location>
</feature>
<evidence type="ECO:0000256" key="5">
    <source>
        <dbReference type="ARBA" id="ARBA00022989"/>
    </source>
</evidence>
<accession>A0A8C5BEF4</accession>
<protein>
    <recommendedName>
        <fullName evidence="13">Podocalyxin-like protein 2</fullName>
    </recommendedName>
</protein>
<feature type="compositionally biased region" description="Basic and acidic residues" evidence="8">
    <location>
        <begin position="174"/>
        <end position="205"/>
    </location>
</feature>
<proteinExistence type="predicted"/>
<keyword evidence="4" id="KW-0130">Cell adhesion</keyword>
<dbReference type="PANTHER" id="PTHR15594">
    <property type="entry name" value="PODOCALYXIN-LIKE PROTEIN 2"/>
    <property type="match status" value="1"/>
</dbReference>
<dbReference type="GeneTree" id="ENSGT00730000111323"/>
<evidence type="ECO:0000256" key="9">
    <source>
        <dbReference type="SAM" id="Phobius"/>
    </source>
</evidence>
<feature type="region of interest" description="Disordered" evidence="8">
    <location>
        <begin position="301"/>
        <end position="325"/>
    </location>
</feature>
<dbReference type="RefSeq" id="XP_030229823.1">
    <property type="nucleotide sequence ID" value="XM_030373963.1"/>
</dbReference>
<dbReference type="PANTHER" id="PTHR15594:SF1">
    <property type="entry name" value="PODOCALYXIN-LIKE PROTEIN 2"/>
    <property type="match status" value="1"/>
</dbReference>
<reference evidence="11" key="1">
    <citation type="submission" date="2025-08" db="UniProtKB">
        <authorList>
            <consortium name="Ensembl"/>
        </authorList>
    </citation>
    <scope>IDENTIFICATION</scope>
</reference>
<feature type="region of interest" description="Disordered" evidence="8">
    <location>
        <begin position="72"/>
        <end position="104"/>
    </location>
</feature>
<dbReference type="AlphaFoldDB" id="A0A8C5BEF4"/>
<evidence type="ECO:0000256" key="7">
    <source>
        <dbReference type="ARBA" id="ARBA00023180"/>
    </source>
</evidence>
<evidence type="ECO:0000256" key="8">
    <source>
        <dbReference type="SAM" id="MobiDB-lite"/>
    </source>
</evidence>
<dbReference type="GeneID" id="115556716"/>
<keyword evidence="3 10" id="KW-0732">Signal</keyword>
<feature type="transmembrane region" description="Helical" evidence="9">
    <location>
        <begin position="566"/>
        <end position="590"/>
    </location>
</feature>
<organism evidence="11 12">
    <name type="scientific">Gadus morhua</name>
    <name type="common">Atlantic cod</name>
    <dbReference type="NCBI Taxonomy" id="8049"/>
    <lineage>
        <taxon>Eukaryota</taxon>
        <taxon>Metazoa</taxon>
        <taxon>Chordata</taxon>
        <taxon>Craniata</taxon>
        <taxon>Vertebrata</taxon>
        <taxon>Euteleostomi</taxon>
        <taxon>Actinopterygii</taxon>
        <taxon>Neopterygii</taxon>
        <taxon>Teleostei</taxon>
        <taxon>Neoteleostei</taxon>
        <taxon>Acanthomorphata</taxon>
        <taxon>Zeiogadaria</taxon>
        <taxon>Gadariae</taxon>
        <taxon>Gadiformes</taxon>
        <taxon>Gadoidei</taxon>
        <taxon>Gadidae</taxon>
        <taxon>Gadus</taxon>
    </lineage>
</organism>
<reference evidence="11" key="2">
    <citation type="submission" date="2025-09" db="UniProtKB">
        <authorList>
            <consortium name="Ensembl"/>
        </authorList>
    </citation>
    <scope>IDENTIFICATION</scope>
</reference>
<evidence type="ECO:0000256" key="10">
    <source>
        <dbReference type="SAM" id="SignalP"/>
    </source>
</evidence>
<name>A0A8C5BEF4_GADMO</name>
<feature type="chain" id="PRO_5045866646" description="Podocalyxin-like protein 2" evidence="10">
    <location>
        <begin position="26"/>
        <end position="673"/>
    </location>
</feature>
<dbReference type="Proteomes" id="UP000694546">
    <property type="component" value="Chromosome 13"/>
</dbReference>
<evidence type="ECO:0000313" key="11">
    <source>
        <dbReference type="Ensembl" id="ENSGMOP00000045721.1"/>
    </source>
</evidence>
<dbReference type="GO" id="GO:0050901">
    <property type="term" value="P:leukocyte tethering or rolling"/>
    <property type="evidence" value="ECO:0007669"/>
    <property type="project" value="TreeGrafter"/>
</dbReference>
<dbReference type="InterPro" id="IPR013836">
    <property type="entry name" value="CD34/Podocalyxin"/>
</dbReference>
<feature type="signal peptide" evidence="10">
    <location>
        <begin position="1"/>
        <end position="25"/>
    </location>
</feature>
<dbReference type="InterPro" id="IPR042397">
    <property type="entry name" value="PODXL2"/>
</dbReference>
<keyword evidence="2 9" id="KW-0812">Transmembrane</keyword>
<feature type="compositionally biased region" description="Polar residues" evidence="8">
    <location>
        <begin position="619"/>
        <end position="628"/>
    </location>
</feature>
<keyword evidence="6 9" id="KW-0472">Membrane</keyword>
<dbReference type="Ensembl" id="ENSGMOT00000030893.1">
    <property type="protein sequence ID" value="ENSGMOP00000045721.1"/>
    <property type="gene ID" value="ENSGMOG00000025916.1"/>
</dbReference>
<evidence type="ECO:0000313" key="12">
    <source>
        <dbReference type="Proteomes" id="UP000694546"/>
    </source>
</evidence>
<evidence type="ECO:0000256" key="4">
    <source>
        <dbReference type="ARBA" id="ARBA00022889"/>
    </source>
</evidence>